<protein>
    <submittedName>
        <fullName evidence="1">Uncharacterized protein</fullName>
    </submittedName>
</protein>
<accession>A0A212EZ20</accession>
<name>A0A212EZ20_DANPL</name>
<sequence length="45" mass="5556">PVPSVRDENLYNQATTKELEKMLERSDWARNVRKCYKYRVQFKHK</sequence>
<dbReference type="AlphaFoldDB" id="A0A212EZ20"/>
<reference evidence="1 2" key="1">
    <citation type="journal article" date="2011" name="Cell">
        <title>The monarch butterfly genome yields insights into long-distance migration.</title>
        <authorList>
            <person name="Zhan S."/>
            <person name="Merlin C."/>
            <person name="Boore J.L."/>
            <person name="Reppert S.M."/>
        </authorList>
    </citation>
    <scope>NUCLEOTIDE SEQUENCE [LARGE SCALE GENOMIC DNA]</scope>
    <source>
        <strain evidence="1">F-2</strain>
    </source>
</reference>
<organism evidence="1 2">
    <name type="scientific">Danaus plexippus plexippus</name>
    <dbReference type="NCBI Taxonomy" id="278856"/>
    <lineage>
        <taxon>Eukaryota</taxon>
        <taxon>Metazoa</taxon>
        <taxon>Ecdysozoa</taxon>
        <taxon>Arthropoda</taxon>
        <taxon>Hexapoda</taxon>
        <taxon>Insecta</taxon>
        <taxon>Pterygota</taxon>
        <taxon>Neoptera</taxon>
        <taxon>Endopterygota</taxon>
        <taxon>Lepidoptera</taxon>
        <taxon>Glossata</taxon>
        <taxon>Ditrysia</taxon>
        <taxon>Papilionoidea</taxon>
        <taxon>Nymphalidae</taxon>
        <taxon>Danainae</taxon>
        <taxon>Danaini</taxon>
        <taxon>Danaina</taxon>
        <taxon>Danaus</taxon>
        <taxon>Danaus</taxon>
    </lineage>
</organism>
<dbReference type="KEGG" id="dpl:KGM_210400B"/>
<gene>
    <name evidence="1" type="ORF">KGM_210400B</name>
</gene>
<feature type="non-terminal residue" evidence="1">
    <location>
        <position position="1"/>
    </location>
</feature>
<evidence type="ECO:0000313" key="1">
    <source>
        <dbReference type="EMBL" id="OWR46743.1"/>
    </source>
</evidence>
<dbReference type="Proteomes" id="UP000007151">
    <property type="component" value="Unassembled WGS sequence"/>
</dbReference>
<dbReference type="InParanoid" id="A0A212EZ20"/>
<evidence type="ECO:0000313" key="2">
    <source>
        <dbReference type="Proteomes" id="UP000007151"/>
    </source>
</evidence>
<dbReference type="EMBL" id="AGBW02011385">
    <property type="protein sequence ID" value="OWR46743.1"/>
    <property type="molecule type" value="Genomic_DNA"/>
</dbReference>
<comment type="caution">
    <text evidence="1">The sequence shown here is derived from an EMBL/GenBank/DDBJ whole genome shotgun (WGS) entry which is preliminary data.</text>
</comment>
<keyword evidence="2" id="KW-1185">Reference proteome</keyword>
<proteinExistence type="predicted"/>